<organism evidence="2 3">
    <name type="scientific">Bradyrhizobium elkanii</name>
    <dbReference type="NCBI Taxonomy" id="29448"/>
    <lineage>
        <taxon>Bacteria</taxon>
        <taxon>Pseudomonadati</taxon>
        <taxon>Pseudomonadota</taxon>
        <taxon>Alphaproteobacteria</taxon>
        <taxon>Hyphomicrobiales</taxon>
        <taxon>Nitrobacteraceae</taxon>
        <taxon>Bradyrhizobium</taxon>
    </lineage>
</organism>
<name>A0A4V6CX19_BRAEL</name>
<gene>
    <name evidence="2" type="ORF">FDV58_24080</name>
</gene>
<dbReference type="Proteomes" id="UP000305095">
    <property type="component" value="Unassembled WGS sequence"/>
</dbReference>
<evidence type="ECO:0000313" key="2">
    <source>
        <dbReference type="EMBL" id="TKV78795.1"/>
    </source>
</evidence>
<reference evidence="2 3" key="1">
    <citation type="submission" date="2019-05" db="EMBL/GenBank/DDBJ databases">
        <title>Draft Genome of Bradyrhizobium elkanii strain SEMIA 938, Used in Commercial Inoculants for Lupinus spp. in Brazil.</title>
        <authorList>
            <person name="Hungria M."/>
            <person name="Delamuta J.R.M."/>
            <person name="Ribeiro R.A."/>
            <person name="Nogueira M.A."/>
        </authorList>
    </citation>
    <scope>NUCLEOTIDE SEQUENCE [LARGE SCALE GENOMIC DNA]</scope>
    <source>
        <strain evidence="2 3">Semia 938</strain>
    </source>
</reference>
<protein>
    <submittedName>
        <fullName evidence="2">Uncharacterized protein</fullName>
    </submittedName>
</protein>
<dbReference type="EMBL" id="SZZP01000015">
    <property type="protein sequence ID" value="TKV78795.1"/>
    <property type="molecule type" value="Genomic_DNA"/>
</dbReference>
<dbReference type="AlphaFoldDB" id="A0A4V6CX19"/>
<evidence type="ECO:0000313" key="3">
    <source>
        <dbReference type="Proteomes" id="UP000305095"/>
    </source>
</evidence>
<sequence length="64" mass="7333">MGEIRRRVIQTLEERLAGQAKELRERARAMPAGVEREALLKRAKQTKAGSKKSEWLLSPRPPDH</sequence>
<feature type="region of interest" description="Disordered" evidence="1">
    <location>
        <begin position="42"/>
        <end position="64"/>
    </location>
</feature>
<accession>A0A4V6CX19</accession>
<evidence type="ECO:0000256" key="1">
    <source>
        <dbReference type="SAM" id="MobiDB-lite"/>
    </source>
</evidence>
<proteinExistence type="predicted"/>
<comment type="caution">
    <text evidence="2">The sequence shown here is derived from an EMBL/GenBank/DDBJ whole genome shotgun (WGS) entry which is preliminary data.</text>
</comment>